<dbReference type="OrthoDB" id="286301at2759"/>
<dbReference type="InterPro" id="IPR036378">
    <property type="entry name" value="FAS1_dom_sf"/>
</dbReference>
<dbReference type="Gene3D" id="1.10.472.10">
    <property type="entry name" value="Cyclin-like"/>
    <property type="match status" value="2"/>
</dbReference>
<gene>
    <name evidence="3" type="ORF">FOXB_01819</name>
</gene>
<dbReference type="EMBL" id="AFQF01000625">
    <property type="protein sequence ID" value="EGU87663.1"/>
    <property type="molecule type" value="Genomic_DNA"/>
</dbReference>
<evidence type="ECO:0000256" key="1">
    <source>
        <dbReference type="ARBA" id="ARBA00023127"/>
    </source>
</evidence>
<dbReference type="CDD" id="cd20525">
    <property type="entry name" value="CYCLIN_CCNH_rpt2"/>
    <property type="match status" value="1"/>
</dbReference>
<dbReference type="AlphaFoldDB" id="F9F5Z4"/>
<dbReference type="PROSITE" id="PS50213">
    <property type="entry name" value="FAS1"/>
    <property type="match status" value="2"/>
</dbReference>
<feature type="domain" description="FAS1" evidence="2">
    <location>
        <begin position="430"/>
        <end position="579"/>
    </location>
</feature>
<dbReference type="Pfam" id="PF16899">
    <property type="entry name" value="Cyclin_C_2"/>
    <property type="match status" value="1"/>
</dbReference>
<comment type="caution">
    <text evidence="3">The sequence shown here is derived from an EMBL/GenBank/DDBJ whole genome shotgun (WGS) entry which is preliminary data.</text>
</comment>
<proteinExistence type="predicted"/>
<dbReference type="PANTHER" id="PTHR10900">
    <property type="entry name" value="PERIOSTIN-RELATED"/>
    <property type="match status" value="1"/>
</dbReference>
<dbReference type="InterPro" id="IPR000782">
    <property type="entry name" value="FAS1_domain"/>
</dbReference>
<dbReference type="FunFam" id="2.30.180.10:FF:000032">
    <property type="entry name" value="Fasciclin domain-containing protein, putative"/>
    <property type="match status" value="1"/>
</dbReference>
<dbReference type="STRING" id="660025.F9F5Z4"/>
<keyword evidence="1" id="KW-0195">Cyclin</keyword>
<sequence length="786" mass="84810">MATEDERYRQSSQYRLWSFTPANLQELRAKTNSLAREQIAPRLATDPPPDFLTPDEEIRLVKFFTVELIRAAQFCELPTEIRATAAIFLRRFYVTNSVMTYPATDLLKTSLFFGCKAEGFFYKLNAFSEKFPNTTGEQILAGEFLLCQGIRFAFDVRHPFRALEGAILELRRRLPDEETRINKSHARARDILKFSPLVTDAYFHYAPSQIMMAALSMVDHGLLDTLIPTPGQGGNASQESAFANMRDKILGAVDSCRKMLEEEPPERMTGYWGTSKGALHHPMKQLECNASSAEALAASSIELSVTRFGGLQRLEPIQQTGFSQVQYEQDQEPWRGLSSTSPFWPLMTLELLVYVIDSVLSLVSQGLVLGEALPIGQDAAARANGVLVKLVSRGVLKLCVPPVFWSIIKMKLQSLVTLALSGYATAQSRPNLTAALESENSTLSELSGLLRAQPSLLRDLGRLRNVTILAPSNDAIKDLLNDTAVARMVENDPSSVAAILQYHVLNGTYYASNISDTPAFVPTLLNNATYANVTGGQRVEALAMGDTASFYSGFRQQSNVTKADLNFTGGVIHIINKVLAVPKNLSDTAIAANLSAVAGALTESKLVTNLTNEKNITVFAPSNSAFANIGSVLSNLSESDLESILKYHVVNNTLGYSSTLKNGSLTTSEGEKLNIVIHNGTVWVNEAKVIVPDVLIANGVVHVIDAVLNPDKPSATANPTASTQEAAFSGASSVSDIPFTSGVPENTNTAAATGLSPSTSTEGAAQATAAIALGALFGGAALVMNF</sequence>
<dbReference type="Gene3D" id="2.30.180.10">
    <property type="entry name" value="FAS1 domain"/>
    <property type="match status" value="2"/>
</dbReference>
<dbReference type="SUPFAM" id="SSF82153">
    <property type="entry name" value="FAS1 domain"/>
    <property type="match status" value="2"/>
</dbReference>
<dbReference type="GO" id="GO:0016236">
    <property type="term" value="P:macroautophagy"/>
    <property type="evidence" value="ECO:0007669"/>
    <property type="project" value="TreeGrafter"/>
</dbReference>
<organism evidence="3">
    <name type="scientific">Fusarium oxysporum (strain Fo5176)</name>
    <name type="common">Fusarium vascular wilt</name>
    <dbReference type="NCBI Taxonomy" id="660025"/>
    <lineage>
        <taxon>Eukaryota</taxon>
        <taxon>Fungi</taxon>
        <taxon>Dikarya</taxon>
        <taxon>Ascomycota</taxon>
        <taxon>Pezizomycotina</taxon>
        <taxon>Sordariomycetes</taxon>
        <taxon>Hypocreomycetidae</taxon>
        <taxon>Hypocreales</taxon>
        <taxon>Nectriaceae</taxon>
        <taxon>Fusarium</taxon>
        <taxon>Fusarium oxysporum species complex</taxon>
    </lineage>
</organism>
<dbReference type="InterPro" id="IPR050904">
    <property type="entry name" value="Adhesion/Biosynth-related"/>
</dbReference>
<dbReference type="PANTHER" id="PTHR10900:SF77">
    <property type="entry name" value="FI19380P1"/>
    <property type="match status" value="1"/>
</dbReference>
<name>F9F5Z4_FUSOF</name>
<dbReference type="InterPro" id="IPR031658">
    <property type="entry name" value="Cyclin_C_2"/>
</dbReference>
<dbReference type="SMART" id="SM00554">
    <property type="entry name" value="FAS1"/>
    <property type="match status" value="2"/>
</dbReference>
<evidence type="ECO:0000313" key="3">
    <source>
        <dbReference type="EMBL" id="EGU87663.1"/>
    </source>
</evidence>
<dbReference type="SUPFAM" id="SSF47954">
    <property type="entry name" value="Cyclin-like"/>
    <property type="match status" value="2"/>
</dbReference>
<dbReference type="PaxDb" id="5507-FOXG_04476P0"/>
<dbReference type="InterPro" id="IPR036915">
    <property type="entry name" value="Cyclin-like_sf"/>
</dbReference>
<feature type="domain" description="FAS1" evidence="2">
    <location>
        <begin position="581"/>
        <end position="708"/>
    </location>
</feature>
<protein>
    <recommendedName>
        <fullName evidence="2">FAS1 domain-containing protein</fullName>
    </recommendedName>
</protein>
<reference evidence="3" key="1">
    <citation type="journal article" date="2012" name="Mol. Plant Microbe Interact.">
        <title>A highly conserved effector in Fusarium oxysporum is required for full virulence on Arabidopsis.</title>
        <authorList>
            <person name="Thatcher L.F."/>
            <person name="Gardiner D.M."/>
            <person name="Kazan K."/>
            <person name="Manners J."/>
        </authorList>
    </citation>
    <scope>NUCLEOTIDE SEQUENCE [LARGE SCALE GENOMIC DNA]</scope>
    <source>
        <strain evidence="3">Fo5176</strain>
    </source>
</reference>
<accession>F9F5Z4</accession>
<dbReference type="Pfam" id="PF02469">
    <property type="entry name" value="Fasciclin"/>
    <property type="match status" value="2"/>
</dbReference>
<dbReference type="GO" id="GO:0000329">
    <property type="term" value="C:fungal-type vacuole membrane"/>
    <property type="evidence" value="ECO:0007669"/>
    <property type="project" value="TreeGrafter"/>
</dbReference>
<evidence type="ECO:0000259" key="2">
    <source>
        <dbReference type="PROSITE" id="PS50213"/>
    </source>
</evidence>
<dbReference type="CDD" id="cd20524">
    <property type="entry name" value="CYCLIN_CCNH_rpt1"/>
    <property type="match status" value="1"/>
</dbReference>